<evidence type="ECO:0000313" key="4">
    <source>
        <dbReference type="Proteomes" id="UP000822476"/>
    </source>
</evidence>
<feature type="signal peptide" evidence="2">
    <location>
        <begin position="1"/>
        <end position="16"/>
    </location>
</feature>
<evidence type="ECO:0000256" key="1">
    <source>
        <dbReference type="SAM" id="Phobius"/>
    </source>
</evidence>
<accession>A0A8S9YYJ6</accession>
<dbReference type="AlphaFoldDB" id="A0A8S9YYJ6"/>
<proteinExistence type="predicted"/>
<dbReference type="EMBL" id="JTDE01001097">
    <property type="protein sequence ID" value="KAF7259654.1"/>
    <property type="molecule type" value="Genomic_DNA"/>
</dbReference>
<keyword evidence="1" id="KW-0812">Transmembrane</keyword>
<keyword evidence="2" id="KW-0732">Signal</keyword>
<keyword evidence="1" id="KW-0472">Membrane</keyword>
<dbReference type="Proteomes" id="UP000822476">
    <property type="component" value="Unassembled WGS sequence"/>
</dbReference>
<feature type="chain" id="PRO_5035838669" evidence="2">
    <location>
        <begin position="17"/>
        <end position="677"/>
    </location>
</feature>
<gene>
    <name evidence="3" type="ORF">EG68_02992</name>
</gene>
<feature type="transmembrane region" description="Helical" evidence="1">
    <location>
        <begin position="644"/>
        <end position="665"/>
    </location>
</feature>
<keyword evidence="4" id="KW-1185">Reference proteome</keyword>
<keyword evidence="1" id="KW-1133">Transmembrane helix</keyword>
<protein>
    <submittedName>
        <fullName evidence="3">Uncharacterized protein</fullName>
    </submittedName>
</protein>
<organism evidence="3 4">
    <name type="scientific">Paragonimus skrjabini miyazakii</name>
    <dbReference type="NCBI Taxonomy" id="59628"/>
    <lineage>
        <taxon>Eukaryota</taxon>
        <taxon>Metazoa</taxon>
        <taxon>Spiralia</taxon>
        <taxon>Lophotrochozoa</taxon>
        <taxon>Platyhelminthes</taxon>
        <taxon>Trematoda</taxon>
        <taxon>Digenea</taxon>
        <taxon>Plagiorchiida</taxon>
        <taxon>Troglotremata</taxon>
        <taxon>Troglotrematidae</taxon>
        <taxon>Paragonimus</taxon>
    </lineage>
</organism>
<evidence type="ECO:0000256" key="2">
    <source>
        <dbReference type="SAM" id="SignalP"/>
    </source>
</evidence>
<evidence type="ECO:0000313" key="3">
    <source>
        <dbReference type="EMBL" id="KAF7259654.1"/>
    </source>
</evidence>
<comment type="caution">
    <text evidence="3">The sequence shown here is derived from an EMBL/GenBank/DDBJ whole genome shotgun (WGS) entry which is preliminary data.</text>
</comment>
<dbReference type="OrthoDB" id="6251250at2759"/>
<sequence>MLTYVVFFTFAVTLLALPIRLVPSAKPANPEAPHLVSTCIVNFVSSPVIGSLLVDDVDMDGHWDVFFATIDGVLHGILGFADCSAATQCRPPRSRWTAQLRGGHLVSSPISVNPDGGGQNLIMLVSDRGVLFVYNHLGENVAEIQIPSVMVDLSTIDYAHEMPVRIPGRLSERVHWDKDNTTAGSDLPNPPYLLTSPLIISDRIFAQSLSTDFPPVPTRIPLNLLTTTFGGSIYRVSLPLKKETSNVQLLWSASDSSTVLPHSCVLFDCPILHGLSEPVSLRPQLCCLLLDATSTLRLINVDSVFIQRSIFSGRLLWEYYPFQSGPSESPKPALQQLGQVTLVPGSCSEPISKHNCSLWAVYPTPDGYAFLMLIHPLTSFAFIQFIFSNVSSACQLFSDTRGYFYHLRLHAPPLVLMDTNTIIDAQCSERDFSNSDEIRTWLSPTPFVYKRMWFPNRHVSHRNGLGLLVAYDSGIVFLRSTMAGLHSVEFVHDNTTPSKHDLFEYSLFDASFLDKSDKSTAVVHMDPGQRYLRYRLRNCPWLKDSSSRINYIVQLLDSVGIPISDWSTPNPLQVNEFTLSNHTDCHGKLVITRPLYDQFYGRVHLLVVQPHTGRVLSAPDFNLGRPGIASSVLLDFHSSWPELLVVWTYLSLSFFLISLGLLCFVPSDMRASLTQKV</sequence>
<name>A0A8S9YYJ6_9TREM</name>
<reference evidence="3" key="1">
    <citation type="submission" date="2019-07" db="EMBL/GenBank/DDBJ databases">
        <title>Annotation for the trematode Paragonimus miyazaki's.</title>
        <authorList>
            <person name="Choi Y.-J."/>
        </authorList>
    </citation>
    <scope>NUCLEOTIDE SEQUENCE</scope>
    <source>
        <strain evidence="3">Japan</strain>
    </source>
</reference>